<feature type="compositionally biased region" description="Polar residues" evidence="2">
    <location>
        <begin position="484"/>
        <end position="493"/>
    </location>
</feature>
<feature type="compositionally biased region" description="Gly residues" evidence="2">
    <location>
        <begin position="328"/>
        <end position="345"/>
    </location>
</feature>
<feature type="region of interest" description="Disordered" evidence="2">
    <location>
        <begin position="200"/>
        <end position="230"/>
    </location>
</feature>
<feature type="compositionally biased region" description="Basic and acidic residues" evidence="2">
    <location>
        <begin position="884"/>
        <end position="895"/>
    </location>
</feature>
<feature type="domain" description="Agenet" evidence="3">
    <location>
        <begin position="520"/>
        <end position="579"/>
    </location>
</feature>
<accession>D8LLZ1</accession>
<feature type="compositionally biased region" description="Basic and acidic residues" evidence="2">
    <location>
        <begin position="1377"/>
        <end position="1387"/>
    </location>
</feature>
<feature type="region of interest" description="Disordered" evidence="2">
    <location>
        <begin position="861"/>
        <end position="895"/>
    </location>
</feature>
<feature type="region of interest" description="Disordered" evidence="2">
    <location>
        <begin position="324"/>
        <end position="347"/>
    </location>
</feature>
<organism evidence="4 5">
    <name type="scientific">Ectocarpus siliculosus</name>
    <name type="common">Brown alga</name>
    <name type="synonym">Conferva siliculosa</name>
    <dbReference type="NCBI Taxonomy" id="2880"/>
    <lineage>
        <taxon>Eukaryota</taxon>
        <taxon>Sar</taxon>
        <taxon>Stramenopiles</taxon>
        <taxon>Ochrophyta</taxon>
        <taxon>PX clade</taxon>
        <taxon>Phaeophyceae</taxon>
        <taxon>Ectocarpales</taxon>
        <taxon>Ectocarpaceae</taxon>
        <taxon>Ectocarpus</taxon>
    </lineage>
</organism>
<feature type="region of interest" description="Disordered" evidence="2">
    <location>
        <begin position="455"/>
        <end position="497"/>
    </location>
</feature>
<feature type="compositionally biased region" description="Low complexity" evidence="2">
    <location>
        <begin position="212"/>
        <end position="230"/>
    </location>
</feature>
<dbReference type="InterPro" id="IPR008395">
    <property type="entry name" value="Agenet-like_dom"/>
</dbReference>
<evidence type="ECO:0000259" key="3">
    <source>
        <dbReference type="SMART" id="SM00743"/>
    </source>
</evidence>
<name>D8LLZ1_ECTSI</name>
<feature type="compositionally biased region" description="Basic and acidic residues" evidence="2">
    <location>
        <begin position="1268"/>
        <end position="1292"/>
    </location>
</feature>
<feature type="compositionally biased region" description="Basic and acidic residues" evidence="2">
    <location>
        <begin position="1023"/>
        <end position="1036"/>
    </location>
</feature>
<keyword evidence="1" id="KW-0175">Coiled coil</keyword>
<feature type="region of interest" description="Disordered" evidence="2">
    <location>
        <begin position="1377"/>
        <end position="1435"/>
    </location>
</feature>
<evidence type="ECO:0000313" key="4">
    <source>
        <dbReference type="EMBL" id="CBN77205.1"/>
    </source>
</evidence>
<dbReference type="Gene3D" id="2.30.30.140">
    <property type="match status" value="2"/>
</dbReference>
<feature type="region of interest" description="Disordered" evidence="2">
    <location>
        <begin position="1111"/>
        <end position="1227"/>
    </location>
</feature>
<feature type="compositionally biased region" description="Basic residues" evidence="2">
    <location>
        <begin position="739"/>
        <end position="749"/>
    </location>
</feature>
<evidence type="ECO:0000313" key="5">
    <source>
        <dbReference type="Proteomes" id="UP000002630"/>
    </source>
</evidence>
<feature type="compositionally biased region" description="Basic and acidic residues" evidence="2">
    <location>
        <begin position="1124"/>
        <end position="1143"/>
    </location>
</feature>
<protein>
    <recommendedName>
        <fullName evidence="3">Agenet domain-containing protein</fullName>
    </recommendedName>
</protein>
<feature type="compositionally biased region" description="Basic and acidic residues" evidence="2">
    <location>
        <begin position="750"/>
        <end position="760"/>
    </location>
</feature>
<feature type="region of interest" description="Disordered" evidence="2">
    <location>
        <begin position="738"/>
        <end position="796"/>
    </location>
</feature>
<feature type="domain" description="Agenet" evidence="3">
    <location>
        <begin position="1228"/>
        <end position="1288"/>
    </location>
</feature>
<feature type="region of interest" description="Disordered" evidence="2">
    <location>
        <begin position="261"/>
        <end position="293"/>
    </location>
</feature>
<feature type="region of interest" description="Disordered" evidence="2">
    <location>
        <begin position="648"/>
        <end position="681"/>
    </location>
</feature>
<feature type="region of interest" description="Disordered" evidence="2">
    <location>
        <begin position="1"/>
        <end position="62"/>
    </location>
</feature>
<dbReference type="OrthoDB" id="10338856at2759"/>
<feature type="domain" description="Agenet" evidence="3">
    <location>
        <begin position="901"/>
        <end position="964"/>
    </location>
</feature>
<reference evidence="4 5" key="1">
    <citation type="journal article" date="2010" name="Nature">
        <title>The Ectocarpus genome and the independent evolution of multicellularity in brown algae.</title>
        <authorList>
            <person name="Cock J.M."/>
            <person name="Sterck L."/>
            <person name="Rouze P."/>
            <person name="Scornet D."/>
            <person name="Allen A.E."/>
            <person name="Amoutzias G."/>
            <person name="Anthouard V."/>
            <person name="Artiguenave F."/>
            <person name="Aury J.M."/>
            <person name="Badger J.H."/>
            <person name="Beszteri B."/>
            <person name="Billiau K."/>
            <person name="Bonnet E."/>
            <person name="Bothwell J.H."/>
            <person name="Bowler C."/>
            <person name="Boyen C."/>
            <person name="Brownlee C."/>
            <person name="Carrano C.J."/>
            <person name="Charrier B."/>
            <person name="Cho G.Y."/>
            <person name="Coelho S.M."/>
            <person name="Collen J."/>
            <person name="Corre E."/>
            <person name="Da Silva C."/>
            <person name="Delage L."/>
            <person name="Delaroque N."/>
            <person name="Dittami S.M."/>
            <person name="Doulbeau S."/>
            <person name="Elias M."/>
            <person name="Farnham G."/>
            <person name="Gachon C.M."/>
            <person name="Gschloessl B."/>
            <person name="Heesch S."/>
            <person name="Jabbari K."/>
            <person name="Jubin C."/>
            <person name="Kawai H."/>
            <person name="Kimura K."/>
            <person name="Kloareg B."/>
            <person name="Kupper F.C."/>
            <person name="Lang D."/>
            <person name="Le Bail A."/>
            <person name="Leblanc C."/>
            <person name="Lerouge P."/>
            <person name="Lohr M."/>
            <person name="Lopez P.J."/>
            <person name="Martens C."/>
            <person name="Maumus F."/>
            <person name="Michel G."/>
            <person name="Miranda-Saavedra D."/>
            <person name="Morales J."/>
            <person name="Moreau H."/>
            <person name="Motomura T."/>
            <person name="Nagasato C."/>
            <person name="Napoli C.A."/>
            <person name="Nelson D.R."/>
            <person name="Nyvall-Collen P."/>
            <person name="Peters A.F."/>
            <person name="Pommier C."/>
            <person name="Potin P."/>
            <person name="Poulain J."/>
            <person name="Quesneville H."/>
            <person name="Read B."/>
            <person name="Rensing S.A."/>
            <person name="Ritter A."/>
            <person name="Rousvoal S."/>
            <person name="Samanta M."/>
            <person name="Samson G."/>
            <person name="Schroeder D.C."/>
            <person name="Segurens B."/>
            <person name="Strittmatter M."/>
            <person name="Tonon T."/>
            <person name="Tregear J.W."/>
            <person name="Valentin K."/>
            <person name="von Dassow P."/>
            <person name="Yamagishi T."/>
            <person name="Van de Peer Y."/>
            <person name="Wincker P."/>
        </authorList>
    </citation>
    <scope>NUCLEOTIDE SEQUENCE [LARGE SCALE GENOMIC DNA]</scope>
    <source>
        <strain evidence="5">Ec32 / CCAP1310/4</strain>
    </source>
</reference>
<feature type="region of interest" description="Disordered" evidence="2">
    <location>
        <begin position="1263"/>
        <end position="1329"/>
    </location>
</feature>
<evidence type="ECO:0000256" key="1">
    <source>
        <dbReference type="SAM" id="Coils"/>
    </source>
</evidence>
<feature type="domain" description="Agenet" evidence="3">
    <location>
        <begin position="965"/>
        <end position="1024"/>
    </location>
</feature>
<evidence type="ECO:0000256" key="2">
    <source>
        <dbReference type="SAM" id="MobiDB-lite"/>
    </source>
</evidence>
<keyword evidence="5" id="KW-1185">Reference proteome</keyword>
<dbReference type="EMBL" id="FN649742">
    <property type="protein sequence ID" value="CBN77205.1"/>
    <property type="molecule type" value="Genomic_DNA"/>
</dbReference>
<dbReference type="InParanoid" id="D8LLZ1"/>
<gene>
    <name evidence="4" type="ORF">Esi_0038_0082</name>
</gene>
<feature type="compositionally biased region" description="Gly residues" evidence="2">
    <location>
        <begin position="1111"/>
        <end position="1122"/>
    </location>
</feature>
<feature type="compositionally biased region" description="Basic and acidic residues" evidence="2">
    <location>
        <begin position="1165"/>
        <end position="1184"/>
    </location>
</feature>
<dbReference type="EMBL" id="FN648575">
    <property type="protein sequence ID" value="CBN77205.1"/>
    <property type="molecule type" value="Genomic_DNA"/>
</dbReference>
<sequence length="1688" mass="184005">MEAASRQRRVESAAGGSISRHRLYSNNSDDNDNIDGNRPAPVRPSTHRATKSTPRAAAEAARRLSVDPVDERAMGKVRLEVEALRDKLSEADLAKAQAQVQLQRQGADMAKLERYIGQLTDERGGVDTCVLESIVKDIEKSSRMKHAMEQVADLKADLSLKEKQVAALRKSQAVEYTLKLAEEKEALQVRVERLIAESNSKHDSGIRGRTTSFNSASSSQKEQSAASNEASLAELERLRAQNLKMRKESARLRAELELVEMRGDSGSGREHGSRSQNRDNMDRGRARQHCHSDGARFYEGQAVECRKQGSDSWLPATVDSVRLTIEPLGGGGDGGGGGGGGGGDSRGSHRTYMYGVYFDGEETGRREDVPEFRIRAAASGDGNGPGLGSSRVVRDCDGETVIRSRVFGAGDLVLVRDGGGGRTNQDNKKWTLGEVIRRNDNGTYRVLVSGGQAEGKDFHPTMLRAQDGPKNSFDSGCDVHDQPGASQTKTKATSPAEEAEIRYAERREELLELARGDLPAPLHVGQEVIAKSGGSTVWSSGVVVATDSDNLRCRVEFDSGDVEDNLPCIFVRPRRGGDLAPGGDARTGDAVLAQKTRKQDTRSGDRGDWFAARFRSYDEDDADSCYVTFDGERASSRLQATRVRFLYPSARGGGGRRNDRPGDDDAMIPGNPPPPTKPVRAKKHREGDIVLACIPTVKKWTPAVITGVKGHGRYSVEWADFVREKPLLFMHIASMQGPSRKRAISVGHKKSSDDSADSHHATTRAPASGASGGGDTGSDERRSRVLSAESSAGGITPSVRLRQRALNVGEPVLAKKAPDQGFWSPGSVTRADGGGRYDIRFTDGTTAEDLSFLFVRGLSAEQSSGDDRGGEVDTRSGRITSDTSEMHPSGERDPVVGDSVYVLKRGHSVEITSQDMHNRDLWRVATVTAVASGRYTVQYNGEEGKPKESRVVAERLRVRNVIRQKAVQMGDAVLALSKTPGRGWVMGAVTARGSDGKYTISFTDGTESDQIRFVNLRRVVGHAEGEEKDDHNDKPSPRAIRQRRFKKGELALTKHSETRKWVIVKVLEALPSGRYDLQFLEEGSPNALGVPFQHIRHLDLACFAGDSQGATGNGGGGGGGGKRSPRDDMAVGERIPTESHTMSDEGWDGNNGHDYHAHSGHRSRGGSEEGYHQEKRVEKPRQQREASAGGGSTDYDERDETPRNRREGDGNRGASSETRPLTIGSDVYVLRRGKRQDADLQDKTSWRSGKVVFVRSNGTFAVEYDEDGSPKEDRIAENRLRRRLNNNDKDGGDGNGSNNNRNGSNSSNNDFGRYQDRVGSDEEYGDDFHRQDNKFEAGDMAFAQTRGWGRKNWTRVTVDAYLGKGLYRVEFADGSGTKELDSKKLSHTDPSGTTHKSKSSARAKTDPQSTKSRWLDAGDPVVARRAASSNDDGASGRKWEAAKVVKVIDEEYYSVLFSGDPEPVRVHFTEVKPLEDHAADNSRLVTTGLFLRVTEPSFDLKIAASAARHTSPRLILATGERANEHDALWLHHKNIDNDENDDDAWSNGSKRVQRNRNHNDGTKAVGFLSRGAARPGSRNPSWRDGEFWLSLKGLDDPALFVALEDGKKVQEQRGGGRGGWKRGEGGQGGVAFLAEACIPVPLEDLRGGGGGGGRGRQRRNGTVEVELLDGAGVVTLQWSLHEDTSKMQ</sequence>
<feature type="compositionally biased region" description="Low complexity" evidence="2">
    <location>
        <begin position="1296"/>
        <end position="1312"/>
    </location>
</feature>
<feature type="compositionally biased region" description="Polar residues" evidence="2">
    <location>
        <begin position="1402"/>
        <end position="1412"/>
    </location>
</feature>
<dbReference type="InterPro" id="IPR014002">
    <property type="entry name" value="Agenet_dom_plant"/>
</dbReference>
<feature type="compositionally biased region" description="Basic and acidic residues" evidence="2">
    <location>
        <begin position="865"/>
        <end position="876"/>
    </location>
</feature>
<dbReference type="SMART" id="SM00743">
    <property type="entry name" value="Agenet"/>
    <property type="match status" value="4"/>
</dbReference>
<feature type="compositionally biased region" description="Basic and acidic residues" evidence="2">
    <location>
        <begin position="1313"/>
        <end position="1329"/>
    </location>
</feature>
<dbReference type="Proteomes" id="UP000002630">
    <property type="component" value="Linkage Group LG17"/>
</dbReference>
<feature type="region of interest" description="Disordered" evidence="2">
    <location>
        <begin position="1023"/>
        <end position="1046"/>
    </location>
</feature>
<feature type="compositionally biased region" description="Basic and acidic residues" evidence="2">
    <location>
        <begin position="1200"/>
        <end position="1210"/>
    </location>
</feature>
<feature type="coiled-coil region" evidence="1">
    <location>
        <begin position="144"/>
        <end position="197"/>
    </location>
</feature>
<dbReference type="Pfam" id="PF05641">
    <property type="entry name" value="Agenet"/>
    <property type="match status" value="1"/>
</dbReference>
<proteinExistence type="predicted"/>